<feature type="compositionally biased region" description="Polar residues" evidence="1">
    <location>
        <begin position="1"/>
        <end position="10"/>
    </location>
</feature>
<sequence length="816" mass="91817">MSDLTDTNQLPSPPAYEVLYDGDSLTSANPPPRYSRRPISGCSTIHTQISTKEFTYREGMTILTVEGDASLSKEIPTVMEGGKIAGRVKLRWKKGQEIKSVTIRARGRIIIGSGKDKANDVYTFLNMPIHLWTKHMGRLYPTNPTTYERQWSFSIPLPKEIAVSDGGPGHSIKTFRLPHSFTEATSPARVVYDLVVQIRRKAWHRDSRFATQFAYCQGNRPHSVPLSRTISDEISGWKASKPVVLRGKLFRGREAEVEYSLSFATPMCYNLGSSIYLFLVIKSQDTEALDILAKPESIIIRLERRVRYRNVQMHAARSVRWLSAVDQLELAVWKPTRRPQEPTKRFMRGTLDLEDGLCPSFNILNVAVEIIEVFNSEFSSFRMDVLSSPPPYIHSHRAGQVPRSRDFETLPRYTRRNTIAQPLVRREPTEHVFQLVDGRRSWAVLRLLSSAKSTKSIPTFYEQEKITGTLEVDTEKGDSSIRMITIEITGRVVASARVEDIHTFLTLTHPVWSKTSDGSSSGNSSGPKLVGRNVWPISIALPRTINGLGESYKLPETFRDMSMDVTVQYELTVHIARGKLRADDRIRATFGYVPSSRPGPPSEIRQLANEQNLPIPGPHIDPLGWSISRIAIARGVVLRSRHAEIHCTLSLAMPLCYTRGSSIPCFLKLSGRDAQALDGVSNPNSIQLTLRRTVKYHIAASFGKSAVSWKECSKDICTGSWWHSRNLQSDPHNRYFEGSIKLPKDLRPSSKLEHFSISYFVDLYPFDTAGFSTLGEGEPMLSEPVEIATMHPKGHNAPSPPAYDHRPRPSDDFHAI</sequence>
<dbReference type="EMBL" id="JBAHYK010000054">
    <property type="protein sequence ID" value="KAL0579589.1"/>
    <property type="molecule type" value="Genomic_DNA"/>
</dbReference>
<feature type="region of interest" description="Disordered" evidence="1">
    <location>
        <begin position="1"/>
        <end position="39"/>
    </location>
</feature>
<feature type="region of interest" description="Disordered" evidence="1">
    <location>
        <begin position="790"/>
        <end position="816"/>
    </location>
</feature>
<evidence type="ECO:0000313" key="2">
    <source>
        <dbReference type="EMBL" id="KAL0579589.1"/>
    </source>
</evidence>
<gene>
    <name evidence="2" type="ORF">V5O48_002427</name>
</gene>
<dbReference type="InterPro" id="IPR014752">
    <property type="entry name" value="Arrestin-like_C"/>
</dbReference>
<dbReference type="PANTHER" id="PTHR11188:SF17">
    <property type="entry name" value="FI21816P1"/>
    <property type="match status" value="1"/>
</dbReference>
<evidence type="ECO:0000256" key="1">
    <source>
        <dbReference type="SAM" id="MobiDB-lite"/>
    </source>
</evidence>
<protein>
    <recommendedName>
        <fullName evidence="4">Arrestin-like N-terminal domain-containing protein</fullName>
    </recommendedName>
</protein>
<organism evidence="2 3">
    <name type="scientific">Marasmius crinis-equi</name>
    <dbReference type="NCBI Taxonomy" id="585013"/>
    <lineage>
        <taxon>Eukaryota</taxon>
        <taxon>Fungi</taxon>
        <taxon>Dikarya</taxon>
        <taxon>Basidiomycota</taxon>
        <taxon>Agaricomycotina</taxon>
        <taxon>Agaricomycetes</taxon>
        <taxon>Agaricomycetidae</taxon>
        <taxon>Agaricales</taxon>
        <taxon>Marasmiineae</taxon>
        <taxon>Marasmiaceae</taxon>
        <taxon>Marasmius</taxon>
    </lineage>
</organism>
<dbReference type="Gene3D" id="2.60.40.640">
    <property type="match status" value="2"/>
</dbReference>
<name>A0ABR3FVS7_9AGAR</name>
<keyword evidence="3" id="KW-1185">Reference proteome</keyword>
<dbReference type="Proteomes" id="UP001465976">
    <property type="component" value="Unassembled WGS sequence"/>
</dbReference>
<evidence type="ECO:0008006" key="4">
    <source>
        <dbReference type="Google" id="ProtNLM"/>
    </source>
</evidence>
<dbReference type="InterPro" id="IPR050357">
    <property type="entry name" value="Arrestin_domain-protein"/>
</dbReference>
<evidence type="ECO:0000313" key="3">
    <source>
        <dbReference type="Proteomes" id="UP001465976"/>
    </source>
</evidence>
<feature type="compositionally biased region" description="Basic and acidic residues" evidence="1">
    <location>
        <begin position="803"/>
        <end position="816"/>
    </location>
</feature>
<proteinExistence type="predicted"/>
<accession>A0ABR3FVS7</accession>
<dbReference type="PANTHER" id="PTHR11188">
    <property type="entry name" value="ARRESTIN DOMAIN CONTAINING PROTEIN"/>
    <property type="match status" value="1"/>
</dbReference>
<comment type="caution">
    <text evidence="2">The sequence shown here is derived from an EMBL/GenBank/DDBJ whole genome shotgun (WGS) entry which is preliminary data.</text>
</comment>
<reference evidence="2 3" key="1">
    <citation type="submission" date="2024-02" db="EMBL/GenBank/DDBJ databases">
        <title>A draft genome for the cacao thread blight pathogen Marasmius crinis-equi.</title>
        <authorList>
            <person name="Cohen S.P."/>
            <person name="Baruah I.K."/>
            <person name="Amoako-Attah I."/>
            <person name="Bukari Y."/>
            <person name="Meinhardt L.W."/>
            <person name="Bailey B.A."/>
        </authorList>
    </citation>
    <scope>NUCLEOTIDE SEQUENCE [LARGE SCALE GENOMIC DNA]</scope>
    <source>
        <strain evidence="2 3">GH-76</strain>
    </source>
</reference>